<dbReference type="RefSeq" id="WP_088216808.1">
    <property type="nucleotide sequence ID" value="NZ_NIPW01000050.1"/>
</dbReference>
<proteinExistence type="predicted"/>
<dbReference type="EMBL" id="NIPW01000050">
    <property type="protein sequence ID" value="OWJ74856.1"/>
    <property type="molecule type" value="Genomic_DNA"/>
</dbReference>
<dbReference type="Gene3D" id="3.40.1360.10">
    <property type="match status" value="1"/>
</dbReference>
<accession>A0A212A715</accession>
<dbReference type="Pfam" id="PF13362">
    <property type="entry name" value="Toprim_3"/>
    <property type="match status" value="1"/>
</dbReference>
<dbReference type="InterPro" id="IPR034154">
    <property type="entry name" value="TOPRIM_DnaG/twinkle"/>
</dbReference>
<reference evidence="3 4" key="1">
    <citation type="submission" date="2016-12" db="EMBL/GenBank/DDBJ databases">
        <title>Comparison of Traditional DNA-DNA Hybridization with In Silico Genomic Analysis.</title>
        <authorList>
            <person name="Nicholson A.C."/>
            <person name="Humrighouse B.W."/>
            <person name="Graziano J."/>
            <person name="Lasker B."/>
            <person name="Whitney A.M."/>
            <person name="Mcquiston J.R."/>
        </authorList>
    </citation>
    <scope>NUCLEOTIDE SEQUENCE [LARGE SCALE GENOMIC DNA]</scope>
    <source>
        <strain evidence="3 4">H2240</strain>
    </source>
</reference>
<protein>
    <submittedName>
        <fullName evidence="3">Uncharacterized protein</fullName>
    </submittedName>
</protein>
<organism evidence="3 4">
    <name type="scientific">Haematobacter genomosp. 1</name>
    <dbReference type="NCBI Taxonomy" id="366618"/>
    <lineage>
        <taxon>Bacteria</taxon>
        <taxon>Pseudomonadati</taxon>
        <taxon>Pseudomonadota</taxon>
        <taxon>Alphaproteobacteria</taxon>
        <taxon>Rhodobacterales</taxon>
        <taxon>Paracoccaceae</taxon>
        <taxon>Haematobacter</taxon>
    </lineage>
</organism>
<name>A0A212A715_9RHOB</name>
<evidence type="ECO:0000313" key="3">
    <source>
        <dbReference type="EMBL" id="OWJ74856.1"/>
    </source>
</evidence>
<dbReference type="Proteomes" id="UP000196878">
    <property type="component" value="Unassembled WGS sequence"/>
</dbReference>
<dbReference type="OrthoDB" id="9811157at2"/>
<sequence>MTEAQRITAALQGRWHGRYGLACCPAHGDRHPSLTLADGPSGRLLAHCKTGCSFAAVLDALRGLGIVEGRGTVPQTDPSELALYQAEQRREAEKRKRQALAVWREARPIGGTLAETYLRGRGITCALPESLRFHPACWHPTAQRLPAMVAMVEGADRFAVHRTYLRADGSGKAEVSPAKAMLGAVTGGAVRVAEGNGALVVAEGIETALSLSSGLLHALATIWAALSTSGLTGLRLPPTPGRLTVATDGDAPGRAAGHALAERAAALGWTVSLLPAPEGRDWNDILTMKGASA</sequence>
<dbReference type="AlphaFoldDB" id="A0A212A715"/>
<comment type="caution">
    <text evidence="3">The sequence shown here is derived from an EMBL/GenBank/DDBJ whole genome shotgun (WGS) entry which is preliminary data.</text>
</comment>
<evidence type="ECO:0000259" key="2">
    <source>
        <dbReference type="Pfam" id="PF23639"/>
    </source>
</evidence>
<gene>
    <name evidence="3" type="ORF">CDV49_18565</name>
</gene>
<feature type="domain" description="Toprim" evidence="1">
    <location>
        <begin position="199"/>
        <end position="291"/>
    </location>
</feature>
<dbReference type="InterPro" id="IPR006171">
    <property type="entry name" value="TOPRIM_dom"/>
</dbReference>
<dbReference type="InterPro" id="IPR055570">
    <property type="entry name" value="DUF7146"/>
</dbReference>
<dbReference type="Pfam" id="PF23639">
    <property type="entry name" value="DUF7146"/>
    <property type="match status" value="1"/>
</dbReference>
<keyword evidence="4" id="KW-1185">Reference proteome</keyword>
<evidence type="ECO:0000313" key="4">
    <source>
        <dbReference type="Proteomes" id="UP000196878"/>
    </source>
</evidence>
<evidence type="ECO:0000259" key="1">
    <source>
        <dbReference type="Pfam" id="PF13362"/>
    </source>
</evidence>
<feature type="domain" description="DUF7146" evidence="2">
    <location>
        <begin position="93"/>
        <end position="191"/>
    </location>
</feature>
<dbReference type="CDD" id="cd01029">
    <property type="entry name" value="TOPRIM_primases"/>
    <property type="match status" value="1"/>
</dbReference>